<protein>
    <submittedName>
        <fullName evidence="1">Uncharacterized protein</fullName>
    </submittedName>
</protein>
<comment type="caution">
    <text evidence="1">The sequence shown here is derived from an EMBL/GenBank/DDBJ whole genome shotgun (WGS) entry which is preliminary data.</text>
</comment>
<dbReference type="RefSeq" id="WP_230299537.1">
    <property type="nucleotide sequence ID" value="NZ_JACHNE010000001.1"/>
</dbReference>
<name>A0A7W9HAL7_9ACTN</name>
<organism evidence="1 2">
    <name type="scientific">Streptomyces caelestis</name>
    <dbReference type="NCBI Taxonomy" id="36816"/>
    <lineage>
        <taxon>Bacteria</taxon>
        <taxon>Bacillati</taxon>
        <taxon>Actinomycetota</taxon>
        <taxon>Actinomycetes</taxon>
        <taxon>Kitasatosporales</taxon>
        <taxon>Streptomycetaceae</taxon>
        <taxon>Streptomyces</taxon>
    </lineage>
</organism>
<evidence type="ECO:0000313" key="2">
    <source>
        <dbReference type="Proteomes" id="UP000590647"/>
    </source>
</evidence>
<keyword evidence="2" id="KW-1185">Reference proteome</keyword>
<reference evidence="1 2" key="1">
    <citation type="submission" date="2020-08" db="EMBL/GenBank/DDBJ databases">
        <title>Sequencing the genomes of 1000 actinobacteria strains.</title>
        <authorList>
            <person name="Klenk H.-P."/>
        </authorList>
    </citation>
    <scope>NUCLEOTIDE SEQUENCE [LARGE SCALE GENOMIC DNA]</scope>
    <source>
        <strain evidence="1 2">DSM 40084</strain>
    </source>
</reference>
<sequence length="63" mass="7084">MTPRSDMTLEWHLREVVAKEAVDQTVKNAVQAVFTHMHSGRGGKRRGGRELIRLLEEVRGTAA</sequence>
<gene>
    <name evidence="1" type="ORF">HDA41_006408</name>
</gene>
<evidence type="ECO:0000313" key="1">
    <source>
        <dbReference type="EMBL" id="MBB5798444.1"/>
    </source>
</evidence>
<proteinExistence type="predicted"/>
<dbReference type="AlphaFoldDB" id="A0A7W9HAL7"/>
<dbReference type="EMBL" id="JACHNE010000001">
    <property type="protein sequence ID" value="MBB5798444.1"/>
    <property type="molecule type" value="Genomic_DNA"/>
</dbReference>
<accession>A0A7W9HAL7</accession>
<dbReference type="Proteomes" id="UP000590647">
    <property type="component" value="Unassembled WGS sequence"/>
</dbReference>